<evidence type="ECO:0000313" key="1">
    <source>
        <dbReference type="EMBL" id="KAJ1360198.1"/>
    </source>
</evidence>
<accession>A0AAD5MR36</accession>
<gene>
    <name evidence="1" type="ORF">KIN20_019119</name>
</gene>
<reference evidence="1" key="1">
    <citation type="submission" date="2021-06" db="EMBL/GenBank/DDBJ databases">
        <title>Parelaphostrongylus tenuis whole genome reference sequence.</title>
        <authorList>
            <person name="Garwood T.J."/>
            <person name="Larsen P.A."/>
            <person name="Fountain-Jones N.M."/>
            <person name="Garbe J.R."/>
            <person name="Macchietto M.G."/>
            <person name="Kania S.A."/>
            <person name="Gerhold R.W."/>
            <person name="Richards J.E."/>
            <person name="Wolf T.M."/>
        </authorList>
    </citation>
    <scope>NUCLEOTIDE SEQUENCE</scope>
    <source>
        <strain evidence="1">MNPRO001-30</strain>
        <tissue evidence="1">Meninges</tissue>
    </source>
</reference>
<protein>
    <submittedName>
        <fullName evidence="1">Uncharacterized protein</fullName>
    </submittedName>
</protein>
<proteinExistence type="predicted"/>
<name>A0AAD5MR36_PARTN</name>
<keyword evidence="2" id="KW-1185">Reference proteome</keyword>
<dbReference type="EMBL" id="JAHQIW010003811">
    <property type="protein sequence ID" value="KAJ1360198.1"/>
    <property type="molecule type" value="Genomic_DNA"/>
</dbReference>
<dbReference type="Proteomes" id="UP001196413">
    <property type="component" value="Unassembled WGS sequence"/>
</dbReference>
<organism evidence="1 2">
    <name type="scientific">Parelaphostrongylus tenuis</name>
    <name type="common">Meningeal worm</name>
    <dbReference type="NCBI Taxonomy" id="148309"/>
    <lineage>
        <taxon>Eukaryota</taxon>
        <taxon>Metazoa</taxon>
        <taxon>Ecdysozoa</taxon>
        <taxon>Nematoda</taxon>
        <taxon>Chromadorea</taxon>
        <taxon>Rhabditida</taxon>
        <taxon>Rhabditina</taxon>
        <taxon>Rhabditomorpha</taxon>
        <taxon>Strongyloidea</taxon>
        <taxon>Metastrongylidae</taxon>
        <taxon>Parelaphostrongylus</taxon>
    </lineage>
</organism>
<evidence type="ECO:0000313" key="2">
    <source>
        <dbReference type="Proteomes" id="UP001196413"/>
    </source>
</evidence>
<sequence length="69" mass="8033">MQYKSLVYENSDLYGKICEGNLMYNLAHHEIVTDLIGKSLAKCDLRRRSPTVMNRKGEQCEYSQNLMMT</sequence>
<comment type="caution">
    <text evidence="1">The sequence shown here is derived from an EMBL/GenBank/DDBJ whole genome shotgun (WGS) entry which is preliminary data.</text>
</comment>
<dbReference type="AlphaFoldDB" id="A0AAD5MR36"/>